<protein>
    <recommendedName>
        <fullName evidence="4">Holin-like toxin</fullName>
    </recommendedName>
</protein>
<evidence type="ECO:0000313" key="3">
    <source>
        <dbReference type="Proteomes" id="UP001078443"/>
    </source>
</evidence>
<evidence type="ECO:0000256" key="1">
    <source>
        <dbReference type="SAM" id="Phobius"/>
    </source>
</evidence>
<feature type="transmembrane region" description="Helical" evidence="1">
    <location>
        <begin position="17"/>
        <end position="37"/>
    </location>
</feature>
<comment type="caution">
    <text evidence="2">The sequence shown here is derived from an EMBL/GenBank/DDBJ whole genome shotgun (WGS) entry which is preliminary data.</text>
</comment>
<proteinExistence type="predicted"/>
<accession>A0ABT4D216</accession>
<evidence type="ECO:0008006" key="4">
    <source>
        <dbReference type="Google" id="ProtNLM"/>
    </source>
</evidence>
<dbReference type="EMBL" id="JAPQER010000003">
    <property type="protein sequence ID" value="MCY6484687.1"/>
    <property type="molecule type" value="Genomic_DNA"/>
</dbReference>
<reference evidence="2" key="1">
    <citation type="submission" date="2022-12" db="EMBL/GenBank/DDBJ databases">
        <authorList>
            <person name="Wang J."/>
        </authorList>
    </citation>
    <scope>NUCLEOTIDE SEQUENCE</scope>
    <source>
        <strain evidence="2">HY-45-18</strain>
    </source>
</reference>
<keyword evidence="1" id="KW-0472">Membrane</keyword>
<gene>
    <name evidence="2" type="ORF">OW763_10075</name>
</gene>
<evidence type="ECO:0000313" key="2">
    <source>
        <dbReference type="EMBL" id="MCY6484687.1"/>
    </source>
</evidence>
<dbReference type="RefSeq" id="WP_268040991.1">
    <property type="nucleotide sequence ID" value="NZ_JAPQER010000003.1"/>
</dbReference>
<organism evidence="2 3">
    <name type="scientific">Clostridium aestuarii</name>
    <dbReference type="NCBI Taxonomy" id="338193"/>
    <lineage>
        <taxon>Bacteria</taxon>
        <taxon>Bacillati</taxon>
        <taxon>Bacillota</taxon>
        <taxon>Clostridia</taxon>
        <taxon>Eubacteriales</taxon>
        <taxon>Clostridiaceae</taxon>
        <taxon>Clostridium</taxon>
    </lineage>
</organism>
<keyword evidence="1" id="KW-0812">Transmembrane</keyword>
<dbReference type="Proteomes" id="UP001078443">
    <property type="component" value="Unassembled WGS sequence"/>
</dbReference>
<keyword evidence="1" id="KW-1133">Transmembrane helix</keyword>
<name>A0ABT4D216_9CLOT</name>
<sequence length="44" mass="5139">MDKILEFINNPANNKDIYFLFVLIGLGILFNTIKKVIDEIKNKK</sequence>
<keyword evidence="3" id="KW-1185">Reference proteome</keyword>